<evidence type="ECO:0000313" key="3">
    <source>
        <dbReference type="Proteomes" id="UP000231701"/>
    </source>
</evidence>
<dbReference type="Proteomes" id="UP000231701">
    <property type="component" value="Chromosome"/>
</dbReference>
<dbReference type="Pfam" id="PF08668">
    <property type="entry name" value="HDOD"/>
    <property type="match status" value="1"/>
</dbReference>
<dbReference type="EMBL" id="CP018799">
    <property type="protein sequence ID" value="ATX80039.1"/>
    <property type="molecule type" value="Genomic_DNA"/>
</dbReference>
<sequence length="286" mass="31375">MTTTNSGEDLKRRLTIMVDSMPAFPESVCRIIEITTDINCSPKDLVKVIERDPVMTMKILKMVNSAFFALSRNVSSVQHALVYLGLNTVKNLAVSVATIDALPRQSIPELKMSDFLTHSLATASVAQWLAKNKLHIRDASDHFVAGLLHDFGKAVFIQFEPATYGKLIREAKEKGLPLKLVEMEHLGISSAEVGAMLAESWKLPEQLVNCIRTQLDCNKDSSDLTLTVAAASTVVKAMQLGDNGDPYVGDFSEIMSRRLECTLEDVVAQMQGLPDEVGRLISAVRG</sequence>
<dbReference type="InterPro" id="IPR003607">
    <property type="entry name" value="HD/PDEase_dom"/>
</dbReference>
<keyword evidence="3" id="KW-1185">Reference proteome</keyword>
<proteinExistence type="predicted"/>
<reference evidence="2 3" key="1">
    <citation type="submission" date="2016-12" db="EMBL/GenBank/DDBJ databases">
        <title>Isolation and genomic insights into novel planktonic Zetaproteobacteria from stratified waters of the Chesapeake Bay.</title>
        <authorList>
            <person name="McAllister S.M."/>
            <person name="Kato S."/>
            <person name="Chan C.S."/>
            <person name="Chiu B.K."/>
            <person name="Field E.K."/>
        </authorList>
    </citation>
    <scope>NUCLEOTIDE SEQUENCE [LARGE SCALE GENOMIC DNA]</scope>
    <source>
        <strain evidence="2 3">CP-5</strain>
    </source>
</reference>
<feature type="domain" description="HDOD" evidence="1">
    <location>
        <begin position="21"/>
        <end position="217"/>
    </location>
</feature>
<evidence type="ECO:0000259" key="1">
    <source>
        <dbReference type="PROSITE" id="PS51833"/>
    </source>
</evidence>
<dbReference type="CDD" id="cd00077">
    <property type="entry name" value="HDc"/>
    <property type="match status" value="1"/>
</dbReference>
<dbReference type="InterPro" id="IPR013976">
    <property type="entry name" value="HDOD"/>
</dbReference>
<dbReference type="KEGG" id="maes:Ga0123461_1626"/>
<dbReference type="PROSITE" id="PS51833">
    <property type="entry name" value="HDOD"/>
    <property type="match status" value="1"/>
</dbReference>
<gene>
    <name evidence="2" type="ORF">Ga0123461_1626</name>
</gene>
<dbReference type="Gene3D" id="1.10.3210.10">
    <property type="entry name" value="Hypothetical protein af1432"/>
    <property type="match status" value="1"/>
</dbReference>
<dbReference type="InterPro" id="IPR052340">
    <property type="entry name" value="RNase_Y/CdgJ"/>
</dbReference>
<dbReference type="RefSeq" id="WP_100277859.1">
    <property type="nucleotide sequence ID" value="NZ_CP018799.1"/>
</dbReference>
<organism evidence="2 3">
    <name type="scientific">Mariprofundus aestuarium</name>
    <dbReference type="NCBI Taxonomy" id="1921086"/>
    <lineage>
        <taxon>Bacteria</taxon>
        <taxon>Pseudomonadati</taxon>
        <taxon>Pseudomonadota</taxon>
        <taxon>Candidatius Mariprofundia</taxon>
        <taxon>Mariprofundales</taxon>
        <taxon>Mariprofundaceae</taxon>
        <taxon>Mariprofundus</taxon>
    </lineage>
</organism>
<accession>A0A2K8L1E7</accession>
<name>A0A2K8L1E7_MARES</name>
<dbReference type="AlphaFoldDB" id="A0A2K8L1E7"/>
<dbReference type="PANTHER" id="PTHR33525:SF3">
    <property type="entry name" value="RIBONUCLEASE Y"/>
    <property type="match status" value="1"/>
</dbReference>
<dbReference type="SUPFAM" id="SSF109604">
    <property type="entry name" value="HD-domain/PDEase-like"/>
    <property type="match status" value="1"/>
</dbReference>
<dbReference type="OrthoDB" id="9770715at2"/>
<protein>
    <submittedName>
        <fullName evidence="2">HD-like signal output (HDOD) domain, no enzymatic activity</fullName>
    </submittedName>
</protein>
<evidence type="ECO:0000313" key="2">
    <source>
        <dbReference type="EMBL" id="ATX80039.1"/>
    </source>
</evidence>
<dbReference type="PANTHER" id="PTHR33525">
    <property type="match status" value="1"/>
</dbReference>